<feature type="region of interest" description="Disordered" evidence="1">
    <location>
        <begin position="362"/>
        <end position="382"/>
    </location>
</feature>
<dbReference type="AlphaFoldDB" id="A0A7I8W3S6"/>
<feature type="compositionally biased region" description="Basic and acidic residues" evidence="1">
    <location>
        <begin position="372"/>
        <end position="382"/>
    </location>
</feature>
<accession>A0A7I8W3S6</accession>
<sequence>MNEKSREEKFKHFALKLSNYLSQDWEKFMLHLGLDDKQISDIKRLPSSFGVRYEICVKAHTKLGSKFLSEAKIHLKACGREDVYSKIENASIDNGYNEIFSIISTSVTDSKFYILLYGYDNAQSVFSSLRQHRNHSDLAYELLDRYSKEHSNKTFSQLAEDLGTALLEIGRKKTFRLMKEFAEELNEEYKIDRKRVSEKSAKVLPSANNEGLDVQDCSKNEFINMKFANMNSPVLLQFLKTIADEVSEYGEQLAIELGMEPENLEEVRRRLIDKVVTQQIRIDQSIDRKIIEEEIRRHGIHIVASNSELTYAYLKWVTVRIPSEEEKKDKILEALRIMGKTEIATSLDEGWRRLTVSSNRANDPTVNNLQHSNERPAARPETRDKFEEYLRKLAELLSSEGPTLALNLGMSYDDVQKASGSCTIVDARRIALRQKLQIVGSDALKAQMMRVLKCLKRNDLVSILESEGNIEKWIMITSSQVGEENFFRFICGFDEYEVSLKMVTTKKHYSDVNYELLQLFCRNNSNLSEIVLRGTINRVLSELGHLNTLEKINDFWRSLNEVPAANGHSGERQTESCRELSYSCESEIHSFNG</sequence>
<evidence type="ECO:0000313" key="2">
    <source>
        <dbReference type="EMBL" id="CAD5121410.1"/>
    </source>
</evidence>
<evidence type="ECO:0000313" key="3">
    <source>
        <dbReference type="Proteomes" id="UP000549394"/>
    </source>
</evidence>
<reference evidence="2 3" key="1">
    <citation type="submission" date="2020-08" db="EMBL/GenBank/DDBJ databases">
        <authorList>
            <person name="Hejnol A."/>
        </authorList>
    </citation>
    <scope>NUCLEOTIDE SEQUENCE [LARGE SCALE GENOMIC DNA]</scope>
</reference>
<comment type="caution">
    <text evidence="2">The sequence shown here is derived from an EMBL/GenBank/DDBJ whole genome shotgun (WGS) entry which is preliminary data.</text>
</comment>
<name>A0A7I8W3S6_9ANNE</name>
<feature type="compositionally biased region" description="Polar residues" evidence="1">
    <location>
        <begin position="362"/>
        <end position="371"/>
    </location>
</feature>
<protein>
    <submittedName>
        <fullName evidence="2">DgyrCDS9930</fullName>
    </submittedName>
</protein>
<keyword evidence="3" id="KW-1185">Reference proteome</keyword>
<gene>
    <name evidence="2" type="ORF">DGYR_LOCUS9368</name>
</gene>
<proteinExistence type="predicted"/>
<dbReference type="Proteomes" id="UP000549394">
    <property type="component" value="Unassembled WGS sequence"/>
</dbReference>
<dbReference type="EMBL" id="CAJFCJ010000014">
    <property type="protein sequence ID" value="CAD5121410.1"/>
    <property type="molecule type" value="Genomic_DNA"/>
</dbReference>
<evidence type="ECO:0000256" key="1">
    <source>
        <dbReference type="SAM" id="MobiDB-lite"/>
    </source>
</evidence>
<organism evidence="2 3">
    <name type="scientific">Dimorphilus gyrociliatus</name>
    <dbReference type="NCBI Taxonomy" id="2664684"/>
    <lineage>
        <taxon>Eukaryota</taxon>
        <taxon>Metazoa</taxon>
        <taxon>Spiralia</taxon>
        <taxon>Lophotrochozoa</taxon>
        <taxon>Annelida</taxon>
        <taxon>Polychaeta</taxon>
        <taxon>Polychaeta incertae sedis</taxon>
        <taxon>Dinophilidae</taxon>
        <taxon>Dimorphilus</taxon>
    </lineage>
</organism>